<gene>
    <name evidence="1" type="ORF">H9882_01905</name>
</gene>
<dbReference type="SUPFAM" id="SSF69322">
    <property type="entry name" value="Tricorn protease domain 2"/>
    <property type="match status" value="1"/>
</dbReference>
<dbReference type="Gene3D" id="2.130.10.10">
    <property type="entry name" value="YVTN repeat-like/Quinoprotein amine dehydrogenase"/>
    <property type="match status" value="1"/>
</dbReference>
<name>A0A948WQT2_9FIRM</name>
<organism evidence="1 2">
    <name type="scientific">Candidatus Allofournierella pullistercoris</name>
    <dbReference type="NCBI Taxonomy" id="2838597"/>
    <lineage>
        <taxon>Bacteria</taxon>
        <taxon>Bacillati</taxon>
        <taxon>Bacillota</taxon>
        <taxon>Clostridia</taxon>
        <taxon>Eubacteriales</taxon>
        <taxon>Oscillospiraceae</taxon>
        <taxon>Allofournierella</taxon>
    </lineage>
</organism>
<dbReference type="AlphaFoldDB" id="A0A948WQT2"/>
<dbReference type="InterPro" id="IPR015943">
    <property type="entry name" value="WD40/YVTN_repeat-like_dom_sf"/>
</dbReference>
<reference evidence="1" key="1">
    <citation type="journal article" date="2021" name="PeerJ">
        <title>Extensive microbial diversity within the chicken gut microbiome revealed by metagenomics and culture.</title>
        <authorList>
            <person name="Gilroy R."/>
            <person name="Ravi A."/>
            <person name="Getino M."/>
            <person name="Pursley I."/>
            <person name="Horton D.L."/>
            <person name="Alikhan N.F."/>
            <person name="Baker D."/>
            <person name="Gharbi K."/>
            <person name="Hall N."/>
            <person name="Watson M."/>
            <person name="Adriaenssens E.M."/>
            <person name="Foster-Nyarko E."/>
            <person name="Jarju S."/>
            <person name="Secka A."/>
            <person name="Antonio M."/>
            <person name="Oren A."/>
            <person name="Chaudhuri R.R."/>
            <person name="La Ragione R."/>
            <person name="Hildebrand F."/>
            <person name="Pallen M.J."/>
        </authorList>
    </citation>
    <scope>NUCLEOTIDE SEQUENCE</scope>
    <source>
        <strain evidence="1">B5_2728</strain>
    </source>
</reference>
<proteinExistence type="predicted"/>
<evidence type="ECO:0000313" key="2">
    <source>
        <dbReference type="Proteomes" id="UP000713596"/>
    </source>
</evidence>
<sequence>MRKFWGFYKNRSYSVGCNGGSIYIYDQNGKELSKFKDFPYAYTAAFKPNSNIVAVKSTEGYLGFYDLDSLSLIKKIIVTRLGAQDEGFAFTPDGRYFYNIEKPVYSTQTQLSIYDTESFEKVSTLFTNERKMVLENLEFYNGTGIAYVLGFMRDDTEGMFTYGFVGKLDVESSLVTNIHALDKEQYEYLHWYKSWETSNNPSRLADRTNVT</sequence>
<protein>
    <submittedName>
        <fullName evidence="1">Uncharacterized protein</fullName>
    </submittedName>
</protein>
<dbReference type="Proteomes" id="UP000713596">
    <property type="component" value="Unassembled WGS sequence"/>
</dbReference>
<reference evidence="1" key="2">
    <citation type="submission" date="2021-04" db="EMBL/GenBank/DDBJ databases">
        <authorList>
            <person name="Gilroy R."/>
        </authorList>
    </citation>
    <scope>NUCLEOTIDE SEQUENCE</scope>
    <source>
        <strain evidence="1">B5_2728</strain>
    </source>
</reference>
<dbReference type="EMBL" id="JAHLFP010000013">
    <property type="protein sequence ID" value="MBU3805645.1"/>
    <property type="molecule type" value="Genomic_DNA"/>
</dbReference>
<evidence type="ECO:0000313" key="1">
    <source>
        <dbReference type="EMBL" id="MBU3805645.1"/>
    </source>
</evidence>
<accession>A0A948WQT2</accession>
<comment type="caution">
    <text evidence="1">The sequence shown here is derived from an EMBL/GenBank/DDBJ whole genome shotgun (WGS) entry which is preliminary data.</text>
</comment>